<dbReference type="HAMAP" id="MF_00150">
    <property type="entry name" value="ArgC_type1"/>
    <property type="match status" value="1"/>
</dbReference>
<dbReference type="OrthoDB" id="9801289at2"/>
<organism evidence="10 11">
    <name type="scientific">Domibacillus aminovorans</name>
    <dbReference type="NCBI Taxonomy" id="29332"/>
    <lineage>
        <taxon>Bacteria</taxon>
        <taxon>Bacillati</taxon>
        <taxon>Bacillota</taxon>
        <taxon>Bacilli</taxon>
        <taxon>Bacillales</taxon>
        <taxon>Bacillaceae</taxon>
        <taxon>Domibacillus</taxon>
    </lineage>
</organism>
<dbReference type="InterPro" id="IPR000706">
    <property type="entry name" value="AGPR_type-1"/>
</dbReference>
<dbReference type="InterPro" id="IPR000534">
    <property type="entry name" value="Semialdehyde_DH_NAD-bd"/>
</dbReference>
<dbReference type="SUPFAM" id="SSF55347">
    <property type="entry name" value="Glyceraldehyde-3-phosphate dehydrogenase-like, C-terminal domain"/>
    <property type="match status" value="1"/>
</dbReference>
<keyword evidence="5 7" id="KW-0560">Oxidoreductase</keyword>
<dbReference type="GO" id="GO:0006526">
    <property type="term" value="P:L-arginine biosynthetic process"/>
    <property type="evidence" value="ECO:0007669"/>
    <property type="project" value="UniProtKB-UniRule"/>
</dbReference>
<evidence type="ECO:0000313" key="10">
    <source>
        <dbReference type="EMBL" id="OAH53248.1"/>
    </source>
</evidence>
<comment type="catalytic activity">
    <reaction evidence="6 7">
        <text>N-acetyl-L-glutamate 5-semialdehyde + phosphate + NADP(+) = N-acetyl-L-glutamyl 5-phosphate + NADPH + H(+)</text>
        <dbReference type="Rhea" id="RHEA:21588"/>
        <dbReference type="ChEBI" id="CHEBI:15378"/>
        <dbReference type="ChEBI" id="CHEBI:29123"/>
        <dbReference type="ChEBI" id="CHEBI:43474"/>
        <dbReference type="ChEBI" id="CHEBI:57783"/>
        <dbReference type="ChEBI" id="CHEBI:57936"/>
        <dbReference type="ChEBI" id="CHEBI:58349"/>
        <dbReference type="EC" id="1.2.1.38"/>
    </reaction>
</comment>
<dbReference type="InterPro" id="IPR058924">
    <property type="entry name" value="AGPR_dimerisation_dom"/>
</dbReference>
<dbReference type="Pfam" id="PF22698">
    <property type="entry name" value="Semialdhyde_dhC_1"/>
    <property type="match status" value="1"/>
</dbReference>
<evidence type="ECO:0000256" key="7">
    <source>
        <dbReference type="HAMAP-Rule" id="MF_00150"/>
    </source>
</evidence>
<dbReference type="Pfam" id="PF01118">
    <property type="entry name" value="Semialdhyde_dh"/>
    <property type="match status" value="1"/>
</dbReference>
<dbReference type="UniPathway" id="UPA00068">
    <property type="reaction ID" value="UER00108"/>
</dbReference>
<keyword evidence="3 7" id="KW-0028">Amino-acid biosynthesis</keyword>
<evidence type="ECO:0000256" key="5">
    <source>
        <dbReference type="ARBA" id="ARBA00023002"/>
    </source>
</evidence>
<dbReference type="RefSeq" id="WP_018395524.1">
    <property type="nucleotide sequence ID" value="NZ_LQWZ01000036.1"/>
</dbReference>
<evidence type="ECO:0000259" key="9">
    <source>
        <dbReference type="SMART" id="SM00859"/>
    </source>
</evidence>
<dbReference type="GO" id="GO:0051287">
    <property type="term" value="F:NAD binding"/>
    <property type="evidence" value="ECO:0007669"/>
    <property type="project" value="InterPro"/>
</dbReference>
<keyword evidence="4 7" id="KW-0521">NADP</keyword>
<dbReference type="Proteomes" id="UP000077271">
    <property type="component" value="Unassembled WGS sequence"/>
</dbReference>
<feature type="active site" evidence="7 8">
    <location>
        <position position="149"/>
    </location>
</feature>
<dbReference type="CDD" id="cd23934">
    <property type="entry name" value="AGPR_1_C"/>
    <property type="match status" value="1"/>
</dbReference>
<dbReference type="PANTHER" id="PTHR32338">
    <property type="entry name" value="N-ACETYL-GAMMA-GLUTAMYL-PHOSPHATE REDUCTASE, CHLOROPLASTIC-RELATED-RELATED"/>
    <property type="match status" value="1"/>
</dbReference>
<dbReference type="SMART" id="SM00859">
    <property type="entry name" value="Semialdhyde_dh"/>
    <property type="match status" value="1"/>
</dbReference>
<dbReference type="InterPro" id="IPR036291">
    <property type="entry name" value="NAD(P)-bd_dom_sf"/>
</dbReference>
<keyword evidence="7" id="KW-0963">Cytoplasm</keyword>
<dbReference type="EC" id="1.2.1.38" evidence="7"/>
<dbReference type="Gene3D" id="3.30.360.10">
    <property type="entry name" value="Dihydrodipicolinate Reductase, domain 2"/>
    <property type="match status" value="1"/>
</dbReference>
<dbReference type="AlphaFoldDB" id="A0A177KIM1"/>
<comment type="pathway">
    <text evidence="1 7">Amino-acid biosynthesis; L-arginine biosynthesis; N(2)-acetyl-L-ornithine from L-glutamate: step 3/4.</text>
</comment>
<dbReference type="Gene3D" id="3.40.50.720">
    <property type="entry name" value="NAD(P)-binding Rossmann-like Domain"/>
    <property type="match status" value="1"/>
</dbReference>
<evidence type="ECO:0000256" key="8">
    <source>
        <dbReference type="PROSITE-ProRule" id="PRU10010"/>
    </source>
</evidence>
<dbReference type="GO" id="GO:0003942">
    <property type="term" value="F:N-acetyl-gamma-glutamyl-phosphate reductase activity"/>
    <property type="evidence" value="ECO:0007669"/>
    <property type="project" value="UniProtKB-UniRule"/>
</dbReference>
<proteinExistence type="inferred from homology"/>
<dbReference type="PANTHER" id="PTHR32338:SF10">
    <property type="entry name" value="N-ACETYL-GAMMA-GLUTAMYL-PHOSPHATE REDUCTASE, CHLOROPLASTIC-RELATED"/>
    <property type="match status" value="1"/>
</dbReference>
<dbReference type="PROSITE" id="PS01224">
    <property type="entry name" value="ARGC"/>
    <property type="match status" value="1"/>
</dbReference>
<comment type="caution">
    <text evidence="10">The sequence shown here is derived from an EMBL/GenBank/DDBJ whole genome shotgun (WGS) entry which is preliminary data.</text>
</comment>
<name>A0A177KIM1_9BACI</name>
<dbReference type="EMBL" id="LQWZ01000036">
    <property type="protein sequence ID" value="OAH53248.1"/>
    <property type="molecule type" value="Genomic_DNA"/>
</dbReference>
<sequence>MKASVIGASGYGGIELIRLLSNHPDFELHAIYSSSKENVSVTEDYPHLAEVCPLPLTKIDPDTIKETSDVVFLAVPSGVASGLAPQLAGGHAKVVDLSGDLRLKETDDYKKWYKKEPADKAFIADAVYGLTEWNRENVKTAKVLSNPGCFPTAALLGLAPVVKNNLIDMKNIIIDAKSGVSGAGRGLSPLVHFAEMNDNFRIYKVNEHQHIPEIEQQLTWWNKDTAPITFSTHLLPVSRGIMATTYAPLTSVMTTEEVYALYVETYKNDPFVRVRPSKQFPGIKEVAGSNFCDISVDVDTRTNRLVIVSVIDNLVKGAAGQAIQNANLMFNFDETSGLKGFPMYP</sequence>
<evidence type="ECO:0000313" key="11">
    <source>
        <dbReference type="Proteomes" id="UP000077271"/>
    </source>
</evidence>
<evidence type="ECO:0000256" key="6">
    <source>
        <dbReference type="ARBA" id="ARBA00050557"/>
    </source>
</evidence>
<comment type="similarity">
    <text evidence="7">Belongs to the NAGSA dehydrogenase family. Type 1 subfamily.</text>
</comment>
<dbReference type="SUPFAM" id="SSF51735">
    <property type="entry name" value="NAD(P)-binding Rossmann-fold domains"/>
    <property type="match status" value="1"/>
</dbReference>
<evidence type="ECO:0000256" key="3">
    <source>
        <dbReference type="ARBA" id="ARBA00022605"/>
    </source>
</evidence>
<accession>A0A177KIM1</accession>
<evidence type="ECO:0000256" key="2">
    <source>
        <dbReference type="ARBA" id="ARBA00022571"/>
    </source>
</evidence>
<comment type="subcellular location">
    <subcellularLocation>
        <location evidence="7">Cytoplasm</location>
    </subcellularLocation>
</comment>
<dbReference type="GO" id="GO:0005737">
    <property type="term" value="C:cytoplasm"/>
    <property type="evidence" value="ECO:0007669"/>
    <property type="project" value="UniProtKB-SubCell"/>
</dbReference>
<reference evidence="10 11" key="1">
    <citation type="submission" date="2016-01" db="EMBL/GenBank/DDBJ databases">
        <title>Investigation of taxonomic status of Bacillus aminovorans.</title>
        <authorList>
            <person name="Verma A."/>
            <person name="Pal Y."/>
            <person name="Krishnamurthi S."/>
        </authorList>
    </citation>
    <scope>NUCLEOTIDE SEQUENCE [LARGE SCALE GENOMIC DNA]</scope>
    <source>
        <strain evidence="10 11">DSM 4337</strain>
    </source>
</reference>
<dbReference type="GO" id="GO:0070401">
    <property type="term" value="F:NADP+ binding"/>
    <property type="evidence" value="ECO:0007669"/>
    <property type="project" value="InterPro"/>
</dbReference>
<gene>
    <name evidence="7" type="primary">argC</name>
    <name evidence="10" type="ORF">AWH48_12925</name>
</gene>
<evidence type="ECO:0000256" key="4">
    <source>
        <dbReference type="ARBA" id="ARBA00022857"/>
    </source>
</evidence>
<dbReference type="InterPro" id="IPR023013">
    <property type="entry name" value="AGPR_AS"/>
</dbReference>
<protein>
    <recommendedName>
        <fullName evidence="7">N-acetyl-gamma-glutamyl-phosphate reductase</fullName>
        <shortName evidence="7">AGPR</shortName>
        <ecNumber evidence="7">1.2.1.38</ecNumber>
    </recommendedName>
    <alternativeName>
        <fullName evidence="7">N-acetyl-glutamate semialdehyde dehydrogenase</fullName>
        <shortName evidence="7">NAGSA dehydrogenase</shortName>
    </alternativeName>
</protein>
<dbReference type="InterPro" id="IPR050085">
    <property type="entry name" value="AGPR"/>
</dbReference>
<dbReference type="CDD" id="cd17895">
    <property type="entry name" value="AGPR_1_N"/>
    <property type="match status" value="1"/>
</dbReference>
<keyword evidence="2 7" id="KW-0055">Arginine biosynthesis</keyword>
<dbReference type="FunFam" id="3.30.360.10:FF:000014">
    <property type="entry name" value="N-acetyl-gamma-glutamyl-phosphate reductase"/>
    <property type="match status" value="1"/>
</dbReference>
<feature type="domain" description="Semialdehyde dehydrogenase NAD-binding" evidence="9">
    <location>
        <begin position="2"/>
        <end position="141"/>
    </location>
</feature>
<comment type="function">
    <text evidence="7">Catalyzes the NADPH-dependent reduction of N-acetyl-5-glutamyl phosphate to yield N-acetyl-L-glutamate 5-semialdehyde.</text>
</comment>
<dbReference type="NCBIfam" id="TIGR01850">
    <property type="entry name" value="argC"/>
    <property type="match status" value="1"/>
</dbReference>
<evidence type="ECO:0000256" key="1">
    <source>
        <dbReference type="ARBA" id="ARBA00004862"/>
    </source>
</evidence>